<name>A0ACB8B5I9_9AGAM</name>
<gene>
    <name evidence="1" type="ORF">BV22DRAFT_1098016</name>
</gene>
<accession>A0ACB8B5I9</accession>
<dbReference type="EMBL" id="MU266576">
    <property type="protein sequence ID" value="KAH7920491.1"/>
    <property type="molecule type" value="Genomic_DNA"/>
</dbReference>
<proteinExistence type="predicted"/>
<sequence length="474" mass="52146">MESEESLVTRRSKRSTAGNRMEAALAELALEDVKDAEEDNDFVNDKEEEDVFESDFASTDEEAVQEEMDAGDNAVHEEEKRARKTARSRLEKATAAAHARQKATFNPQAQASSPAEASASAAKSKRRVALGGAINAETGEVIEGTKRQSRRTHTIMNTSATVNRIKNAEVKKAAVPKKIKVNTRAPTQDELIARALDNEEGNIVEHRDYLKLEEEKRARARVVRPTIEGPMLRWVSRKEQVKIPQLQPDPRLAPPPQYSFVYGVPPGTAPPSTSTFTYTSPFHTYTAPSYGSAHQGSSAGPTSPNPPAPTTALPAPQPSHPPGPPQVAQPYYGAIPAVPPLEDRIEDVCKNYIVHELSQARPATKPLWKDTMSAMFGDHVRWDELRVFTGKQRPLTRPQQICPITGASAKYLDPRTNVPFANVGAYHTLTKILSHEYVWSDGLSCYVSRGENSEAPVVEDEPSGKRRKVDAEDG</sequence>
<keyword evidence="2" id="KW-1185">Reference proteome</keyword>
<protein>
    <submittedName>
        <fullName evidence="1">Uncharacterized protein</fullName>
    </submittedName>
</protein>
<organism evidence="1 2">
    <name type="scientific">Leucogyrophana mollusca</name>
    <dbReference type="NCBI Taxonomy" id="85980"/>
    <lineage>
        <taxon>Eukaryota</taxon>
        <taxon>Fungi</taxon>
        <taxon>Dikarya</taxon>
        <taxon>Basidiomycota</taxon>
        <taxon>Agaricomycotina</taxon>
        <taxon>Agaricomycetes</taxon>
        <taxon>Agaricomycetidae</taxon>
        <taxon>Boletales</taxon>
        <taxon>Boletales incertae sedis</taxon>
        <taxon>Leucogyrophana</taxon>
    </lineage>
</organism>
<reference evidence="1" key="1">
    <citation type="journal article" date="2021" name="New Phytol.">
        <title>Evolutionary innovations through gain and loss of genes in the ectomycorrhizal Boletales.</title>
        <authorList>
            <person name="Wu G."/>
            <person name="Miyauchi S."/>
            <person name="Morin E."/>
            <person name="Kuo A."/>
            <person name="Drula E."/>
            <person name="Varga T."/>
            <person name="Kohler A."/>
            <person name="Feng B."/>
            <person name="Cao Y."/>
            <person name="Lipzen A."/>
            <person name="Daum C."/>
            <person name="Hundley H."/>
            <person name="Pangilinan J."/>
            <person name="Johnson J."/>
            <person name="Barry K."/>
            <person name="LaButti K."/>
            <person name="Ng V."/>
            <person name="Ahrendt S."/>
            <person name="Min B."/>
            <person name="Choi I.G."/>
            <person name="Park H."/>
            <person name="Plett J.M."/>
            <person name="Magnuson J."/>
            <person name="Spatafora J.W."/>
            <person name="Nagy L.G."/>
            <person name="Henrissat B."/>
            <person name="Grigoriev I.V."/>
            <person name="Yang Z.L."/>
            <person name="Xu J."/>
            <person name="Martin F.M."/>
        </authorList>
    </citation>
    <scope>NUCLEOTIDE SEQUENCE</scope>
    <source>
        <strain evidence="1">KUC20120723A-06</strain>
    </source>
</reference>
<evidence type="ECO:0000313" key="1">
    <source>
        <dbReference type="EMBL" id="KAH7920491.1"/>
    </source>
</evidence>
<evidence type="ECO:0000313" key="2">
    <source>
        <dbReference type="Proteomes" id="UP000790709"/>
    </source>
</evidence>
<dbReference type="Proteomes" id="UP000790709">
    <property type="component" value="Unassembled WGS sequence"/>
</dbReference>
<comment type="caution">
    <text evidence="1">The sequence shown here is derived from an EMBL/GenBank/DDBJ whole genome shotgun (WGS) entry which is preliminary data.</text>
</comment>